<dbReference type="InterPro" id="IPR001098">
    <property type="entry name" value="DNA-dir_DNA_pol_A_palm_dom"/>
</dbReference>
<dbReference type="Gene3D" id="3.30.420.10">
    <property type="entry name" value="Ribonuclease H-like superfamily/Ribonuclease H"/>
    <property type="match status" value="1"/>
</dbReference>
<dbReference type="RefSeq" id="WP_344684731.1">
    <property type="nucleotide sequence ID" value="NZ_BAAAUX010000024.1"/>
</dbReference>
<dbReference type="PANTHER" id="PTHR10133">
    <property type="entry name" value="DNA POLYMERASE I"/>
    <property type="match status" value="1"/>
</dbReference>
<dbReference type="InterPro" id="IPR019760">
    <property type="entry name" value="DNA-dir_DNA_pol_A_CS"/>
</dbReference>
<comment type="similarity">
    <text evidence="1">Belongs to the DNA polymerase type-A family.</text>
</comment>
<keyword evidence="14" id="KW-1185">Reference proteome</keyword>
<protein>
    <recommendedName>
        <fullName evidence="3">DNA polymerase I</fullName>
        <ecNumber evidence="2">2.7.7.7</ecNumber>
    </recommendedName>
</protein>
<sequence length="635" mass="69967">MRSYSYRVVGEETVTYLPETAEDLEAFTTWARRESGRVIGVDTEGTGLDTYARGNRLRTVQFGTAREAWVLRVEGRPGTWATARDVLLRLPRIALHNAPHDWLVLDRHLDLPMEVLASKTTDTRILAHLLDSRGREDGGIGHGLKPLSQYYIDPDAPDTQDGLISVFRELGHTKSTGWAAIPSDHPVYVRYAGLDTIFASRLLDVLGPQVHERGLMRLADFEHQVARVCAAMERRGVRVNSEYVSGMSSRLATEAEHHRRRASRYGVSTIGSTKQVAEALVAMGENLTATTSGGALQVDKDVLLPLADLDPRWERLGVREPNPLADAVVRAKRAARWKTTYADAMASGLDERSRLHPKINSLQARTARMSISKPPLQQLPAGDGTIRKAMVAEPGSVIGSVDYSAIEMRVLAALSADRAMVQAIRDGADLHDFTAEQIYGPDFTKRHRKVAKTVGFGKVYGGGAESIALQTGAPLADVRRAIAAYDRTFPGIKRYSARLTARGRYGAKELISPTGRILPLDRTRLYAATNYMIQSVARDVFAQGLLDLDAAGLTEHLRLPVHDEVIFEASETDVFELAEEIQRTLTVPEFYGVPLDTEAEIFGAAWEPDTTRYIRTGDQPWTTPQETAPGLPLAS</sequence>
<keyword evidence="8" id="KW-0238">DNA-binding</keyword>
<dbReference type="SMART" id="SM00474">
    <property type="entry name" value="35EXOc"/>
    <property type="match status" value="1"/>
</dbReference>
<dbReference type="InterPro" id="IPR002298">
    <property type="entry name" value="DNA_polymerase_A"/>
</dbReference>
<dbReference type="InterPro" id="IPR002562">
    <property type="entry name" value="3'-5'_exonuclease_dom"/>
</dbReference>
<evidence type="ECO:0000256" key="1">
    <source>
        <dbReference type="ARBA" id="ARBA00007705"/>
    </source>
</evidence>
<gene>
    <name evidence="13" type="ORF">GCM10010470_55120</name>
</gene>
<dbReference type="Pfam" id="PF00476">
    <property type="entry name" value="DNA_pol_A"/>
    <property type="match status" value="1"/>
</dbReference>
<evidence type="ECO:0000256" key="7">
    <source>
        <dbReference type="ARBA" id="ARBA00022932"/>
    </source>
</evidence>
<dbReference type="Pfam" id="PF01612">
    <property type="entry name" value="DNA_pol_A_exo1"/>
    <property type="match status" value="1"/>
</dbReference>
<evidence type="ECO:0000256" key="9">
    <source>
        <dbReference type="ARBA" id="ARBA00049244"/>
    </source>
</evidence>
<evidence type="ECO:0000259" key="12">
    <source>
        <dbReference type="SMART" id="SM00482"/>
    </source>
</evidence>
<evidence type="ECO:0000259" key="11">
    <source>
        <dbReference type="SMART" id="SM00474"/>
    </source>
</evidence>
<dbReference type="InterPro" id="IPR043502">
    <property type="entry name" value="DNA/RNA_pol_sf"/>
</dbReference>
<evidence type="ECO:0000256" key="2">
    <source>
        <dbReference type="ARBA" id="ARBA00012417"/>
    </source>
</evidence>
<evidence type="ECO:0000313" key="13">
    <source>
        <dbReference type="EMBL" id="GAA2812668.1"/>
    </source>
</evidence>
<name>A0ABN3VKQ0_9PSEU</name>
<dbReference type="Gene3D" id="1.20.1060.10">
    <property type="entry name" value="Taq DNA Polymerase, Chain T, domain 4"/>
    <property type="match status" value="1"/>
</dbReference>
<dbReference type="SUPFAM" id="SSF53098">
    <property type="entry name" value="Ribonuclease H-like"/>
    <property type="match status" value="1"/>
</dbReference>
<feature type="region of interest" description="Disordered" evidence="10">
    <location>
        <begin position="614"/>
        <end position="635"/>
    </location>
</feature>
<dbReference type="Gene3D" id="1.10.150.20">
    <property type="entry name" value="5' to 3' exonuclease, C-terminal subdomain"/>
    <property type="match status" value="1"/>
</dbReference>
<keyword evidence="4" id="KW-0808">Transferase</keyword>
<evidence type="ECO:0000256" key="8">
    <source>
        <dbReference type="ARBA" id="ARBA00023125"/>
    </source>
</evidence>
<proteinExistence type="inferred from homology"/>
<dbReference type="SUPFAM" id="SSF56672">
    <property type="entry name" value="DNA/RNA polymerases"/>
    <property type="match status" value="1"/>
</dbReference>
<reference evidence="13 14" key="1">
    <citation type="journal article" date="2019" name="Int. J. Syst. Evol. Microbiol.">
        <title>The Global Catalogue of Microorganisms (GCM) 10K type strain sequencing project: providing services to taxonomists for standard genome sequencing and annotation.</title>
        <authorList>
            <consortium name="The Broad Institute Genomics Platform"/>
            <consortium name="The Broad Institute Genome Sequencing Center for Infectious Disease"/>
            <person name="Wu L."/>
            <person name="Ma J."/>
        </authorList>
    </citation>
    <scope>NUCLEOTIDE SEQUENCE [LARGE SCALE GENOMIC DNA]</scope>
    <source>
        <strain evidence="13 14">JCM 9383</strain>
    </source>
</reference>
<feature type="domain" description="DNA-directed DNA polymerase family A palm" evidence="12">
    <location>
        <begin position="383"/>
        <end position="573"/>
    </location>
</feature>
<dbReference type="Proteomes" id="UP001500979">
    <property type="component" value="Unassembled WGS sequence"/>
</dbReference>
<evidence type="ECO:0000313" key="14">
    <source>
        <dbReference type="Proteomes" id="UP001500979"/>
    </source>
</evidence>
<evidence type="ECO:0000256" key="6">
    <source>
        <dbReference type="ARBA" id="ARBA00022705"/>
    </source>
</evidence>
<evidence type="ECO:0000256" key="5">
    <source>
        <dbReference type="ARBA" id="ARBA00022695"/>
    </source>
</evidence>
<feature type="domain" description="3'-5' exonuclease" evidence="11">
    <location>
        <begin position="18"/>
        <end position="211"/>
    </location>
</feature>
<dbReference type="Gene3D" id="3.30.70.370">
    <property type="match status" value="1"/>
</dbReference>
<comment type="catalytic activity">
    <reaction evidence="9">
        <text>DNA(n) + a 2'-deoxyribonucleoside 5'-triphosphate = DNA(n+1) + diphosphate</text>
        <dbReference type="Rhea" id="RHEA:22508"/>
        <dbReference type="Rhea" id="RHEA-COMP:17339"/>
        <dbReference type="Rhea" id="RHEA-COMP:17340"/>
        <dbReference type="ChEBI" id="CHEBI:33019"/>
        <dbReference type="ChEBI" id="CHEBI:61560"/>
        <dbReference type="ChEBI" id="CHEBI:173112"/>
        <dbReference type="EC" id="2.7.7.7"/>
    </reaction>
</comment>
<dbReference type="EMBL" id="BAAAUX010000024">
    <property type="protein sequence ID" value="GAA2812668.1"/>
    <property type="molecule type" value="Genomic_DNA"/>
</dbReference>
<comment type="caution">
    <text evidence="13">The sequence shown here is derived from an EMBL/GenBank/DDBJ whole genome shotgun (WGS) entry which is preliminary data.</text>
</comment>
<dbReference type="InterPro" id="IPR012337">
    <property type="entry name" value="RNaseH-like_sf"/>
</dbReference>
<dbReference type="PROSITE" id="PS00447">
    <property type="entry name" value="DNA_POLYMERASE_A"/>
    <property type="match status" value="1"/>
</dbReference>
<accession>A0ABN3VKQ0</accession>
<evidence type="ECO:0000256" key="4">
    <source>
        <dbReference type="ARBA" id="ARBA00022679"/>
    </source>
</evidence>
<evidence type="ECO:0000256" key="3">
    <source>
        <dbReference type="ARBA" id="ARBA00020311"/>
    </source>
</evidence>
<dbReference type="InterPro" id="IPR036397">
    <property type="entry name" value="RNaseH_sf"/>
</dbReference>
<dbReference type="SMART" id="SM00482">
    <property type="entry name" value="POLAc"/>
    <property type="match status" value="1"/>
</dbReference>
<keyword evidence="5" id="KW-0548">Nucleotidyltransferase</keyword>
<dbReference type="PRINTS" id="PR00868">
    <property type="entry name" value="DNAPOLI"/>
</dbReference>
<dbReference type="EC" id="2.7.7.7" evidence="2"/>
<evidence type="ECO:0000256" key="10">
    <source>
        <dbReference type="SAM" id="MobiDB-lite"/>
    </source>
</evidence>
<keyword evidence="6" id="KW-0235">DNA replication</keyword>
<dbReference type="PANTHER" id="PTHR10133:SF27">
    <property type="entry name" value="DNA POLYMERASE NU"/>
    <property type="match status" value="1"/>
</dbReference>
<keyword evidence="7" id="KW-0239">DNA-directed DNA polymerase</keyword>
<organism evidence="13 14">
    <name type="scientific">Saccharopolyspora taberi</name>
    <dbReference type="NCBI Taxonomy" id="60895"/>
    <lineage>
        <taxon>Bacteria</taxon>
        <taxon>Bacillati</taxon>
        <taxon>Actinomycetota</taxon>
        <taxon>Actinomycetes</taxon>
        <taxon>Pseudonocardiales</taxon>
        <taxon>Pseudonocardiaceae</taxon>
        <taxon>Saccharopolyspora</taxon>
    </lineage>
</organism>